<sequence length="672" mass="74996">MRFFAKILATLMILLLMAMTIIVILLHTRHSAALVNTLLKGAGYEGIVVAGVQYSLHSDPLHVRLIQPDWQRADAPALRAEQIDLWLSPATFYQRGWHFNSLLIQGVNLEQLPTIELESGQLSARRLAVTKLTLSVPGLQLANARLELDNWQNSPQSWGDFSGDFRLSAEQIIWHNQTLQQVLLDGEHKAQAWTLYGLSLNWQGARFHGQAEYQTEQQTLVIHQLTANGLKIDKDFPIQPLSELSAQARESGLSVDLRRLDILDSSLEHEEYSANHANLALENWHWPGTLWQQQDARLSLGADTLRWHDLLLDSPLTELHFSPEQISLKGFSARMLEGYLRAEATLTPEAMLLHQLELKGIRWVMPEAIQAWLMHDSAPQTPLQAHVDQWWRQLATLTVDQLSVGYSQLTGTYAPLPFQISDINLDGTGLVLLRQGQPGLWQGELNAGAGFTHIRQITLHDPLLTMSSQAGHWQITRLNLPIEEGLLEGSADIRLSEAGWPWALSLTGDSLPSQMLSHWLGLPLPLQGKMDISAQASGLGQFHRGLAYSLDGQLNAAFRQQSLTQSEASLLQGWQNETTLAVTPLSTGQPPAKLPVTLSPLKLQADRGRITMQPLTLQGPQLKAELKGEWDLATPSGRDIELKASDGCQQLTKRWHKHQQDTALLSCERNSI</sequence>
<proteinExistence type="predicted"/>
<evidence type="ECO:0000313" key="2">
    <source>
        <dbReference type="EMBL" id="KKC98714.1"/>
    </source>
</evidence>
<protein>
    <recommendedName>
        <fullName evidence="1">AsmA domain-containing protein</fullName>
    </recommendedName>
</protein>
<keyword evidence="3" id="KW-1185">Reference proteome</keyword>
<evidence type="ECO:0000259" key="1">
    <source>
        <dbReference type="Pfam" id="PF05170"/>
    </source>
</evidence>
<dbReference type="AlphaFoldDB" id="A0A0F5VB53"/>
<organism evidence="2 3">
    <name type="scientific">Photobacterium halotolerans</name>
    <dbReference type="NCBI Taxonomy" id="265726"/>
    <lineage>
        <taxon>Bacteria</taxon>
        <taxon>Pseudomonadati</taxon>
        <taxon>Pseudomonadota</taxon>
        <taxon>Gammaproteobacteria</taxon>
        <taxon>Vibrionales</taxon>
        <taxon>Vibrionaceae</taxon>
        <taxon>Photobacterium</taxon>
    </lineage>
</organism>
<comment type="caution">
    <text evidence="2">The sequence shown here is derived from an EMBL/GenBank/DDBJ whole genome shotgun (WGS) entry which is preliminary data.</text>
</comment>
<dbReference type="InterPro" id="IPR007844">
    <property type="entry name" value="AsmA"/>
</dbReference>
<feature type="domain" description="AsmA" evidence="1">
    <location>
        <begin position="149"/>
        <end position="560"/>
    </location>
</feature>
<evidence type="ECO:0000313" key="3">
    <source>
        <dbReference type="Proteomes" id="UP000033633"/>
    </source>
</evidence>
<dbReference type="STRING" id="265726.KY46_17275"/>
<reference evidence="2 3" key="1">
    <citation type="submission" date="2014-12" db="EMBL/GenBank/DDBJ databases">
        <title>Mercury Reductase activity and rhizosphere competence traits in the genome of root associated Photobacterium halotolerans MELD1.</title>
        <authorList>
            <person name="Mathew D.C."/>
            <person name="Huang C.-C."/>
        </authorList>
    </citation>
    <scope>NUCLEOTIDE SEQUENCE [LARGE SCALE GENOMIC DNA]</scope>
    <source>
        <strain evidence="2 3">MELD1</strain>
    </source>
</reference>
<accession>A0A0F5VB53</accession>
<dbReference type="Proteomes" id="UP000033633">
    <property type="component" value="Unassembled WGS sequence"/>
</dbReference>
<gene>
    <name evidence="2" type="ORF">KY46_17275</name>
</gene>
<dbReference type="EMBL" id="JWYV01000017">
    <property type="protein sequence ID" value="KKC98714.1"/>
    <property type="molecule type" value="Genomic_DNA"/>
</dbReference>
<dbReference type="PATRIC" id="fig|265726.11.peg.1726"/>
<name>A0A0F5VB53_9GAMM</name>
<dbReference type="Pfam" id="PF05170">
    <property type="entry name" value="AsmA"/>
    <property type="match status" value="1"/>
</dbReference>